<dbReference type="EMBL" id="CADEBD010000283">
    <property type="protein sequence ID" value="CAB3228740.1"/>
    <property type="molecule type" value="Genomic_DNA"/>
</dbReference>
<reference evidence="4 5" key="1">
    <citation type="submission" date="2020-04" db="EMBL/GenBank/DDBJ databases">
        <authorList>
            <person name="Wallbank WR R."/>
            <person name="Pardo Diaz C."/>
            <person name="Kozak K."/>
            <person name="Martin S."/>
            <person name="Jiggins C."/>
            <person name="Moest M."/>
            <person name="Warren A I."/>
            <person name="Byers J.R.P. K."/>
            <person name="Montejo-Kovacevich G."/>
            <person name="Yen C E."/>
        </authorList>
    </citation>
    <scope>NUCLEOTIDE SEQUENCE [LARGE SCALE GENOMIC DNA]</scope>
</reference>
<evidence type="ECO:0000256" key="1">
    <source>
        <dbReference type="SAM" id="MobiDB-lite"/>
    </source>
</evidence>
<evidence type="ECO:0000313" key="3">
    <source>
        <dbReference type="EMBL" id="CAB3235010.1"/>
    </source>
</evidence>
<dbReference type="OrthoDB" id="7476003at2759"/>
<proteinExistence type="predicted"/>
<evidence type="ECO:0000313" key="2">
    <source>
        <dbReference type="EMBL" id="CAB3228740.1"/>
    </source>
</evidence>
<gene>
    <name evidence="2" type="ORF">APLA_LOCUS3648</name>
    <name evidence="3" type="ORF">APLA_LOCUS5846</name>
</gene>
<organism evidence="3 4">
    <name type="scientific">Arctia plantaginis</name>
    <name type="common">Wood tiger moth</name>
    <name type="synonym">Phalaena plantaginis</name>
    <dbReference type="NCBI Taxonomy" id="874455"/>
    <lineage>
        <taxon>Eukaryota</taxon>
        <taxon>Metazoa</taxon>
        <taxon>Ecdysozoa</taxon>
        <taxon>Arthropoda</taxon>
        <taxon>Hexapoda</taxon>
        <taxon>Insecta</taxon>
        <taxon>Pterygota</taxon>
        <taxon>Neoptera</taxon>
        <taxon>Endopterygota</taxon>
        <taxon>Lepidoptera</taxon>
        <taxon>Glossata</taxon>
        <taxon>Ditrysia</taxon>
        <taxon>Noctuoidea</taxon>
        <taxon>Erebidae</taxon>
        <taxon>Arctiinae</taxon>
        <taxon>Arctia</taxon>
    </lineage>
</organism>
<evidence type="ECO:0000313" key="4">
    <source>
        <dbReference type="Proteomes" id="UP000494106"/>
    </source>
</evidence>
<protein>
    <submittedName>
        <fullName evidence="3">Uncharacterized protein</fullName>
    </submittedName>
</protein>
<feature type="region of interest" description="Disordered" evidence="1">
    <location>
        <begin position="30"/>
        <end position="77"/>
    </location>
</feature>
<keyword evidence="4" id="KW-1185">Reference proteome</keyword>
<evidence type="ECO:0000313" key="5">
    <source>
        <dbReference type="Proteomes" id="UP000494256"/>
    </source>
</evidence>
<accession>A0A8S0ZPK9</accession>
<dbReference type="Proteomes" id="UP000494106">
    <property type="component" value="Unassembled WGS sequence"/>
</dbReference>
<dbReference type="AlphaFoldDB" id="A0A8S0ZPK9"/>
<sequence>MKRERSRALVKGVRTWQKPSSLQVHSNFEKQFSSQDNARKEEFQETLSGSPSAEQALEVPPQQQASETTRTPRFKRNRPMVNYKLFY</sequence>
<dbReference type="EMBL" id="CADEBC010000484">
    <property type="protein sequence ID" value="CAB3235010.1"/>
    <property type="molecule type" value="Genomic_DNA"/>
</dbReference>
<name>A0A8S0ZPK9_ARCPL</name>
<dbReference type="Proteomes" id="UP000494256">
    <property type="component" value="Unassembled WGS sequence"/>
</dbReference>
<feature type="compositionally biased region" description="Polar residues" evidence="1">
    <location>
        <begin position="61"/>
        <end position="71"/>
    </location>
</feature>
<comment type="caution">
    <text evidence="3">The sequence shown here is derived from an EMBL/GenBank/DDBJ whole genome shotgun (WGS) entry which is preliminary data.</text>
</comment>